<organism evidence="6 7">
    <name type="scientific">Shewanella fodinae</name>
    <dbReference type="NCBI Taxonomy" id="552357"/>
    <lineage>
        <taxon>Bacteria</taxon>
        <taxon>Pseudomonadati</taxon>
        <taxon>Pseudomonadota</taxon>
        <taxon>Gammaproteobacteria</taxon>
        <taxon>Alteromonadales</taxon>
        <taxon>Shewanellaceae</taxon>
        <taxon>Shewanella</taxon>
    </lineage>
</organism>
<evidence type="ECO:0000313" key="7">
    <source>
        <dbReference type="Proteomes" id="UP000294832"/>
    </source>
</evidence>
<dbReference type="SUPFAM" id="SSF160950">
    <property type="entry name" value="YacF-like"/>
    <property type="match status" value="1"/>
</dbReference>
<dbReference type="InterPro" id="IPR027462">
    <property type="entry name" value="ZapD_C"/>
</dbReference>
<comment type="similarity">
    <text evidence="5">Belongs to the ZapD family.</text>
</comment>
<comment type="function">
    <text evidence="5">Cell division factor that enhances FtsZ-ring assembly. Directly interacts with FtsZ and promotes bundling of FtsZ protofilaments, with a reduction in FtsZ GTPase activity.</text>
</comment>
<evidence type="ECO:0000256" key="4">
    <source>
        <dbReference type="ARBA" id="ARBA00023306"/>
    </source>
</evidence>
<accession>A0A4R2FLF1</accession>
<dbReference type="InterPro" id="IPR009777">
    <property type="entry name" value="ZapD"/>
</dbReference>
<dbReference type="InterPro" id="IPR036268">
    <property type="entry name" value="ZapD_sf"/>
</dbReference>
<sequence>MNELVFEQPLNEKVRNYLRLEHLARQLDTHLHEDHQHRCFFPLFSICELSERCDFRNELLKDVDKLLVQFDGSTAQQQMSSHQQTFFLEQLAIAKDELQKPDRPGVQLKQNRFIAAVRQKLNLTAACCNFDLPQLHFWLAKPWAERQQEYQQWVEHFHCLLHPISILLQLTRMSSDYQQAVAHAGFYHDSSPNNLSLVRVKLNPDDGCYPTISGHRNRFAIHFVQFEQQKHSQQTVKFLLATCS</sequence>
<dbReference type="NCBIfam" id="NF003654">
    <property type="entry name" value="PRK05287.1-2"/>
    <property type="match status" value="1"/>
</dbReference>
<dbReference type="Pfam" id="PF07072">
    <property type="entry name" value="ZapD"/>
    <property type="match status" value="1"/>
</dbReference>
<dbReference type="Proteomes" id="UP000294832">
    <property type="component" value="Unassembled WGS sequence"/>
</dbReference>
<evidence type="ECO:0000256" key="2">
    <source>
        <dbReference type="ARBA" id="ARBA00022618"/>
    </source>
</evidence>
<protein>
    <recommendedName>
        <fullName evidence="5">Cell division protein ZapD</fullName>
    </recommendedName>
    <alternativeName>
        <fullName evidence="5">Z ring-associated protein D</fullName>
    </alternativeName>
</protein>
<dbReference type="Gene3D" id="2.60.440.10">
    <property type="entry name" value="YacF-like domains"/>
    <property type="match status" value="1"/>
</dbReference>
<name>A0A4R2FLF1_9GAMM</name>
<dbReference type="PANTHER" id="PTHR39455">
    <property type="entry name" value="CELL DIVISION PROTEIN ZAPD"/>
    <property type="match status" value="1"/>
</dbReference>
<keyword evidence="1 5" id="KW-0963">Cytoplasm</keyword>
<comment type="subcellular location">
    <subcellularLocation>
        <location evidence="5">Cytoplasm</location>
    </subcellularLocation>
    <text evidence="5">Localizes to mid-cell in an FtsZ-dependent manner.</text>
</comment>
<keyword evidence="3 5" id="KW-0717">Septation</keyword>
<keyword evidence="2 5" id="KW-0132">Cell division</keyword>
<proteinExistence type="inferred from homology"/>
<gene>
    <name evidence="5" type="primary">zapD</name>
    <name evidence="6" type="ORF">EDC91_101262</name>
</gene>
<comment type="caution">
    <text evidence="6">The sequence shown here is derived from an EMBL/GenBank/DDBJ whole genome shotgun (WGS) entry which is preliminary data.</text>
</comment>
<keyword evidence="4 5" id="KW-0131">Cell cycle</keyword>
<dbReference type="GO" id="GO:0000917">
    <property type="term" value="P:division septum assembly"/>
    <property type="evidence" value="ECO:0007669"/>
    <property type="project" value="UniProtKB-KW"/>
</dbReference>
<evidence type="ECO:0000313" key="6">
    <source>
        <dbReference type="EMBL" id="TCN90786.1"/>
    </source>
</evidence>
<dbReference type="GO" id="GO:0043093">
    <property type="term" value="P:FtsZ-dependent cytokinesis"/>
    <property type="evidence" value="ECO:0007669"/>
    <property type="project" value="UniProtKB-UniRule"/>
</dbReference>
<dbReference type="Gene3D" id="1.10.3900.10">
    <property type="entry name" value="YacF-like"/>
    <property type="match status" value="1"/>
</dbReference>
<keyword evidence="7" id="KW-1185">Reference proteome</keyword>
<dbReference type="OrthoDB" id="5294622at2"/>
<dbReference type="AlphaFoldDB" id="A0A4R2FLF1"/>
<reference evidence="6 7" key="1">
    <citation type="submission" date="2019-03" db="EMBL/GenBank/DDBJ databases">
        <title>Freshwater and sediment microbial communities from various areas in North America, analyzing microbe dynamics in response to fracking.</title>
        <authorList>
            <person name="Lamendella R."/>
        </authorList>
    </citation>
    <scope>NUCLEOTIDE SEQUENCE [LARGE SCALE GENOMIC DNA]</scope>
    <source>
        <strain evidence="6 7">74A</strain>
    </source>
</reference>
<dbReference type="RefSeq" id="WP_133037511.1">
    <property type="nucleotide sequence ID" value="NZ_SLWF01000001.1"/>
</dbReference>
<comment type="subunit">
    <text evidence="5">Interacts with FtsZ.</text>
</comment>
<dbReference type="GO" id="GO:0005737">
    <property type="term" value="C:cytoplasm"/>
    <property type="evidence" value="ECO:0007669"/>
    <property type="project" value="UniProtKB-SubCell"/>
</dbReference>
<dbReference type="PANTHER" id="PTHR39455:SF1">
    <property type="entry name" value="CELL DIVISION PROTEIN ZAPD"/>
    <property type="match status" value="1"/>
</dbReference>
<dbReference type="GO" id="GO:0032153">
    <property type="term" value="C:cell division site"/>
    <property type="evidence" value="ECO:0007669"/>
    <property type="project" value="TreeGrafter"/>
</dbReference>
<evidence type="ECO:0000256" key="3">
    <source>
        <dbReference type="ARBA" id="ARBA00023210"/>
    </source>
</evidence>
<evidence type="ECO:0000256" key="1">
    <source>
        <dbReference type="ARBA" id="ARBA00022490"/>
    </source>
</evidence>
<dbReference type="EMBL" id="SLWF01000001">
    <property type="protein sequence ID" value="TCN90786.1"/>
    <property type="molecule type" value="Genomic_DNA"/>
</dbReference>
<evidence type="ECO:0000256" key="5">
    <source>
        <dbReference type="HAMAP-Rule" id="MF_01092"/>
    </source>
</evidence>
<dbReference type="HAMAP" id="MF_01092">
    <property type="entry name" value="ZapD"/>
    <property type="match status" value="1"/>
</dbReference>